<dbReference type="AlphaFoldDB" id="A0A8A0RJK1"/>
<dbReference type="SUPFAM" id="SSF53920">
    <property type="entry name" value="Fe-only hydrogenase"/>
    <property type="match status" value="1"/>
</dbReference>
<dbReference type="PROSITE" id="PS00198">
    <property type="entry name" value="4FE4S_FER_1"/>
    <property type="match status" value="1"/>
</dbReference>
<name>A0A8A0RJK1_9FIRM</name>
<protein>
    <submittedName>
        <fullName evidence="8">Periplasmic [Fe] hydrogenase large subunit</fullName>
        <ecNumber evidence="8">1.12.7.2</ecNumber>
    </submittedName>
</protein>
<dbReference type="Gene3D" id="3.40.950.10">
    <property type="entry name" value="Fe-only Hydrogenase (Larger Subunit), Chain L, domain 3"/>
    <property type="match status" value="1"/>
</dbReference>
<dbReference type="KEGG" id="kme:H0A61_00137"/>
<keyword evidence="8" id="KW-0560">Oxidoreductase</keyword>
<dbReference type="SMART" id="SM00091">
    <property type="entry name" value="PAS"/>
    <property type="match status" value="1"/>
</dbReference>
<evidence type="ECO:0000259" key="5">
    <source>
        <dbReference type="PROSITE" id="PS50112"/>
    </source>
</evidence>
<reference evidence="8" key="1">
    <citation type="submission" date="2020-07" db="EMBL/GenBank/DDBJ databases">
        <title>Koleobacter methoxysyntrophicus gen. nov., sp. nov., a novel anaerobic bacterium isolated from deep subsurface oil field and proposal of Koleobacterales ord. nov. in the phylum Firmicutes.</title>
        <authorList>
            <person name="Sakamoto S."/>
            <person name="Tamaki H."/>
        </authorList>
    </citation>
    <scope>NUCLEOTIDE SEQUENCE</scope>
    <source>
        <strain evidence="8">NRmbB1</strain>
    </source>
</reference>
<evidence type="ECO:0000313" key="8">
    <source>
        <dbReference type="EMBL" id="QSQ07820.1"/>
    </source>
</evidence>
<accession>A0A8A0RJK1</accession>
<evidence type="ECO:0000259" key="6">
    <source>
        <dbReference type="PROSITE" id="PS51379"/>
    </source>
</evidence>
<dbReference type="SUPFAM" id="SSF54862">
    <property type="entry name" value="4Fe-4S ferredoxins"/>
    <property type="match status" value="1"/>
</dbReference>
<dbReference type="Pfam" id="PF00989">
    <property type="entry name" value="PAS"/>
    <property type="match status" value="1"/>
</dbReference>
<keyword evidence="9" id="KW-1185">Reference proteome</keyword>
<dbReference type="GO" id="GO:0051539">
    <property type="term" value="F:4 iron, 4 sulfur cluster binding"/>
    <property type="evidence" value="ECO:0007669"/>
    <property type="project" value="UniProtKB-KW"/>
</dbReference>
<feature type="domain" description="PAS" evidence="5">
    <location>
        <begin position="407"/>
        <end position="477"/>
    </location>
</feature>
<evidence type="ECO:0000259" key="7">
    <source>
        <dbReference type="PROSITE" id="PS51656"/>
    </source>
</evidence>
<evidence type="ECO:0000256" key="2">
    <source>
        <dbReference type="ARBA" id="ARBA00022723"/>
    </source>
</evidence>
<dbReference type="InterPro" id="IPR004108">
    <property type="entry name" value="Fe_hydrogenase_lsu_C"/>
</dbReference>
<organism evidence="8 9">
    <name type="scientific">Koleobacter methoxysyntrophicus</name>
    <dbReference type="NCBI Taxonomy" id="2751313"/>
    <lineage>
        <taxon>Bacteria</taxon>
        <taxon>Bacillati</taxon>
        <taxon>Bacillota</taxon>
        <taxon>Clostridia</taxon>
        <taxon>Koleobacterales</taxon>
        <taxon>Koleobacteraceae</taxon>
        <taxon>Koleobacter</taxon>
    </lineage>
</organism>
<feature type="domain" description="4Fe-4S" evidence="7">
    <location>
        <begin position="355"/>
        <end position="416"/>
    </location>
</feature>
<keyword evidence="2" id="KW-0479">Metal-binding</keyword>
<dbReference type="EC" id="1.12.7.2" evidence="8"/>
<gene>
    <name evidence="8" type="primary">hydA_1</name>
    <name evidence="8" type="ORF">H0A61_00137</name>
</gene>
<dbReference type="PROSITE" id="PS50112">
    <property type="entry name" value="PAS"/>
    <property type="match status" value="1"/>
</dbReference>
<dbReference type="Pfam" id="PF04060">
    <property type="entry name" value="FeS"/>
    <property type="match status" value="1"/>
</dbReference>
<dbReference type="RefSeq" id="WP_206708071.1">
    <property type="nucleotide sequence ID" value="NZ_CP059066.1"/>
</dbReference>
<dbReference type="SUPFAM" id="SSF55785">
    <property type="entry name" value="PYP-like sensor domain (PAS domain)"/>
    <property type="match status" value="1"/>
</dbReference>
<dbReference type="InterPro" id="IPR035965">
    <property type="entry name" value="PAS-like_dom_sf"/>
</dbReference>
<evidence type="ECO:0000313" key="9">
    <source>
        <dbReference type="Proteomes" id="UP000662904"/>
    </source>
</evidence>
<keyword evidence="1" id="KW-0004">4Fe-4S</keyword>
<dbReference type="Gene3D" id="3.30.450.20">
    <property type="entry name" value="PAS domain"/>
    <property type="match status" value="1"/>
</dbReference>
<dbReference type="InterPro" id="IPR017896">
    <property type="entry name" value="4Fe4S_Fe-S-bd"/>
</dbReference>
<dbReference type="Gene3D" id="1.10.15.40">
    <property type="entry name" value="Electron transport complex subunit B, putative Fe-S cluster"/>
    <property type="match status" value="1"/>
</dbReference>
<dbReference type="Pfam" id="PF02906">
    <property type="entry name" value="Fe_hyd_lg_C"/>
    <property type="match status" value="1"/>
</dbReference>
<dbReference type="InterPro" id="IPR017900">
    <property type="entry name" value="4Fe4S_Fe_S_CS"/>
</dbReference>
<keyword evidence="4" id="KW-0411">Iron-sulfur</keyword>
<dbReference type="GO" id="GO:0046872">
    <property type="term" value="F:metal ion binding"/>
    <property type="evidence" value="ECO:0007669"/>
    <property type="project" value="UniProtKB-KW"/>
</dbReference>
<feature type="domain" description="4Fe-4S ferredoxin-type" evidence="6">
    <location>
        <begin position="2"/>
        <end position="30"/>
    </location>
</feature>
<dbReference type="InterPro" id="IPR009016">
    <property type="entry name" value="Fe_hydrogenase"/>
</dbReference>
<dbReference type="EMBL" id="CP059066">
    <property type="protein sequence ID" value="QSQ07820.1"/>
    <property type="molecule type" value="Genomic_DNA"/>
</dbReference>
<dbReference type="InterPro" id="IPR050340">
    <property type="entry name" value="Cytosolic_Fe-S_CAF"/>
</dbReference>
<feature type="domain" description="4Fe-4S ferredoxin-type" evidence="6">
    <location>
        <begin position="31"/>
        <end position="60"/>
    </location>
</feature>
<evidence type="ECO:0000256" key="4">
    <source>
        <dbReference type="ARBA" id="ARBA00023014"/>
    </source>
</evidence>
<evidence type="ECO:0000256" key="1">
    <source>
        <dbReference type="ARBA" id="ARBA00022485"/>
    </source>
</evidence>
<dbReference type="GO" id="GO:0006355">
    <property type="term" value="P:regulation of DNA-templated transcription"/>
    <property type="evidence" value="ECO:0007669"/>
    <property type="project" value="InterPro"/>
</dbReference>
<dbReference type="InterPro" id="IPR007202">
    <property type="entry name" value="4Fe-4S_dom"/>
</dbReference>
<dbReference type="InterPro" id="IPR013767">
    <property type="entry name" value="PAS_fold"/>
</dbReference>
<dbReference type="PROSITE" id="PS51379">
    <property type="entry name" value="4FE4S_FER_2"/>
    <property type="match status" value="2"/>
</dbReference>
<dbReference type="CDD" id="cd00130">
    <property type="entry name" value="PAS"/>
    <property type="match status" value="1"/>
</dbReference>
<keyword evidence="3" id="KW-0408">Iron</keyword>
<dbReference type="Proteomes" id="UP000662904">
    <property type="component" value="Chromosome"/>
</dbReference>
<dbReference type="Pfam" id="PF13237">
    <property type="entry name" value="Fer4_10"/>
    <property type="match status" value="1"/>
</dbReference>
<dbReference type="InterPro" id="IPR000014">
    <property type="entry name" value="PAS"/>
</dbReference>
<dbReference type="PANTHER" id="PTHR11615">
    <property type="entry name" value="NITRATE, FORMATE, IRON DEHYDROGENASE"/>
    <property type="match status" value="1"/>
</dbReference>
<evidence type="ECO:0000256" key="3">
    <source>
        <dbReference type="ARBA" id="ARBA00023004"/>
    </source>
</evidence>
<sequence length="575" mass="64301">MSLITISQANCKNCYKCVRYCPVKAIKIKDGQAEVIEERCISCGICVNICPQKAKVIRSDIDKVKGFIKEGHTVVASIAPSFLSVVANPEDFIARLHGLGLHEIRETAEGAELVSRQYPRIIKELPSKPVISTACPVIINLVERYYPKLLSHLAPLVSPMVAHGRYIKETKGNKVKVVFIGPCIAKKQEAEDDEVRGAVDSVLTFRELKEWIQEDKISNSYSRTEGMFDPEPENARYFALPGGLLRTSKIDGDLDNIKTVVVDGIDECKQVMDAIEKRGLDAEFFELLACRGGCIGGPAAGIEENPFVKRERYLKQIELISSKINIFNPGTDTGIELTRGFHSKVFIKHYPGERKIREILSSIGKTSEDKELNCGSCGYPSCRDKAVAVYQGMAEPDMCMPYMRSKAESLANLIIDSTPNGIILTNAKLRIQEFNPSAERMFKINRNQVIGKELGTLIDDSDFLNVFMSRKSIIDRRVKYERFNLVTLQTICYIHEQDLVLGIFTDITRQEGREKELAEVRRETIEKAREVINKQMRVAQEIAGLLGETTAESKVLLTRLINLVKGGGETDEGIC</sequence>
<dbReference type="Gene3D" id="3.30.70.20">
    <property type="match status" value="1"/>
</dbReference>
<proteinExistence type="predicted"/>
<dbReference type="GO" id="GO:0008901">
    <property type="term" value="F:ferredoxin hydrogenase activity"/>
    <property type="evidence" value="ECO:0007669"/>
    <property type="project" value="UniProtKB-EC"/>
</dbReference>
<dbReference type="PROSITE" id="PS51656">
    <property type="entry name" value="4FE4S"/>
    <property type="match status" value="1"/>
</dbReference>